<keyword evidence="2" id="KW-1185">Reference proteome</keyword>
<protein>
    <submittedName>
        <fullName evidence="1">Spn-E protein</fullName>
    </submittedName>
</protein>
<dbReference type="AlphaFoldDB" id="A0A812N466"/>
<accession>A0A812N466</accession>
<reference evidence="1" key="1">
    <citation type="submission" date="2021-02" db="EMBL/GenBank/DDBJ databases">
        <authorList>
            <person name="Dougan E. K."/>
            <person name="Rhodes N."/>
            <person name="Thang M."/>
            <person name="Chan C."/>
        </authorList>
    </citation>
    <scope>NUCLEOTIDE SEQUENCE</scope>
</reference>
<dbReference type="EMBL" id="CAJNIZ010010147">
    <property type="protein sequence ID" value="CAE7295053.1"/>
    <property type="molecule type" value="Genomic_DNA"/>
</dbReference>
<evidence type="ECO:0000313" key="2">
    <source>
        <dbReference type="Proteomes" id="UP000649617"/>
    </source>
</evidence>
<gene>
    <name evidence="1" type="primary">spn-E</name>
    <name evidence="1" type="ORF">SPIL2461_LOCUS6641</name>
</gene>
<name>A0A812N466_SYMPI</name>
<dbReference type="Proteomes" id="UP000649617">
    <property type="component" value="Unassembled WGS sequence"/>
</dbReference>
<proteinExistence type="predicted"/>
<evidence type="ECO:0000313" key="1">
    <source>
        <dbReference type="EMBL" id="CAE7295053.1"/>
    </source>
</evidence>
<feature type="non-terminal residue" evidence="1">
    <location>
        <position position="1"/>
    </location>
</feature>
<dbReference type="OrthoDB" id="10502851at2759"/>
<organism evidence="1 2">
    <name type="scientific">Symbiodinium pilosum</name>
    <name type="common">Dinoflagellate</name>
    <dbReference type="NCBI Taxonomy" id="2952"/>
    <lineage>
        <taxon>Eukaryota</taxon>
        <taxon>Sar</taxon>
        <taxon>Alveolata</taxon>
        <taxon>Dinophyceae</taxon>
        <taxon>Suessiales</taxon>
        <taxon>Symbiodiniaceae</taxon>
        <taxon>Symbiodinium</taxon>
    </lineage>
</organism>
<sequence>AVGFLAIPDLRREMADLLDEIWDEPYPVQQAKRIIWGYGADEAEEGEQLPQLRPLEHTVCEVEEVRLTKKQIKEQNKAVLALQQQKAAMRPAEPPEYVKKSELKVGDRASLHVKYGDHKGHYAVRIVGIEEKGLRIQHEKDGYEEVVKQRDIKSGKLTISVVS</sequence>
<comment type="caution">
    <text evidence="1">The sequence shown here is derived from an EMBL/GenBank/DDBJ whole genome shotgun (WGS) entry which is preliminary data.</text>
</comment>